<evidence type="ECO:0000259" key="1">
    <source>
        <dbReference type="Pfam" id="PF19289"/>
    </source>
</evidence>
<dbReference type="GO" id="GO:0006508">
    <property type="term" value="P:proteolysis"/>
    <property type="evidence" value="ECO:0007669"/>
    <property type="project" value="InterPro"/>
</dbReference>
<accession>A0A9D1MX19</accession>
<dbReference type="InterPro" id="IPR036059">
    <property type="entry name" value="TldD/PmbA_sf"/>
</dbReference>
<proteinExistence type="predicted"/>
<dbReference type="PANTHER" id="PTHR43421">
    <property type="entry name" value="METALLOPROTEASE PMBA"/>
    <property type="match status" value="1"/>
</dbReference>
<dbReference type="Proteomes" id="UP000886852">
    <property type="component" value="Unassembled WGS sequence"/>
</dbReference>
<dbReference type="GO" id="GO:0005829">
    <property type="term" value="C:cytosol"/>
    <property type="evidence" value="ECO:0007669"/>
    <property type="project" value="TreeGrafter"/>
</dbReference>
<dbReference type="InterPro" id="IPR035068">
    <property type="entry name" value="TldD/PmbA_N"/>
</dbReference>
<dbReference type="PANTHER" id="PTHR43421:SF1">
    <property type="entry name" value="METALLOPROTEASE PMBA"/>
    <property type="match status" value="1"/>
</dbReference>
<dbReference type="InterPro" id="IPR047657">
    <property type="entry name" value="PmbA"/>
</dbReference>
<name>A0A9D1MX19_9BACT</name>
<evidence type="ECO:0000313" key="2">
    <source>
        <dbReference type="EMBL" id="HIU90727.1"/>
    </source>
</evidence>
<dbReference type="AlphaFoldDB" id="A0A9D1MX19"/>
<reference evidence="2" key="1">
    <citation type="submission" date="2020-10" db="EMBL/GenBank/DDBJ databases">
        <authorList>
            <person name="Gilroy R."/>
        </authorList>
    </citation>
    <scope>NUCLEOTIDE SEQUENCE</scope>
    <source>
        <strain evidence="2">ChiHjej12B11-7776</strain>
    </source>
</reference>
<dbReference type="Pfam" id="PF19289">
    <property type="entry name" value="PmbA_TldD_3rd"/>
    <property type="match status" value="1"/>
</dbReference>
<evidence type="ECO:0000313" key="3">
    <source>
        <dbReference type="Proteomes" id="UP000886852"/>
    </source>
</evidence>
<dbReference type="SUPFAM" id="SSF111283">
    <property type="entry name" value="Putative modulator of DNA gyrase, PmbA/TldD"/>
    <property type="match status" value="1"/>
</dbReference>
<protein>
    <recommendedName>
        <fullName evidence="1">Metalloprotease TldD/E C-terminal domain-containing protein</fullName>
    </recommendedName>
</protein>
<dbReference type="InterPro" id="IPR045569">
    <property type="entry name" value="Metalloprtase-TldD/E_C"/>
</dbReference>
<organism evidence="2 3">
    <name type="scientific">Candidatus Fimimonas merdipullorum</name>
    <dbReference type="NCBI Taxonomy" id="2840822"/>
    <lineage>
        <taxon>Bacteria</taxon>
        <taxon>Pseudomonadati</taxon>
        <taxon>Myxococcota</taxon>
        <taxon>Myxococcia</taxon>
        <taxon>Myxococcales</taxon>
        <taxon>Cystobacterineae</taxon>
        <taxon>Myxococcaceae</taxon>
        <taxon>Myxococcaceae incertae sedis</taxon>
        <taxon>Candidatus Fimimonas</taxon>
    </lineage>
</organism>
<dbReference type="EMBL" id="DVOC01000029">
    <property type="protein sequence ID" value="HIU90727.1"/>
    <property type="molecule type" value="Genomic_DNA"/>
</dbReference>
<gene>
    <name evidence="2" type="ORF">IAC72_01745</name>
</gene>
<dbReference type="GO" id="GO:0008237">
    <property type="term" value="F:metallopeptidase activity"/>
    <property type="evidence" value="ECO:0007669"/>
    <property type="project" value="InterPro"/>
</dbReference>
<reference evidence="2" key="2">
    <citation type="journal article" date="2021" name="PeerJ">
        <title>Extensive microbial diversity within the chicken gut microbiome revealed by metagenomics and culture.</title>
        <authorList>
            <person name="Gilroy R."/>
            <person name="Ravi A."/>
            <person name="Getino M."/>
            <person name="Pursley I."/>
            <person name="Horton D.L."/>
            <person name="Alikhan N.F."/>
            <person name="Baker D."/>
            <person name="Gharbi K."/>
            <person name="Hall N."/>
            <person name="Watson M."/>
            <person name="Adriaenssens E.M."/>
            <person name="Foster-Nyarko E."/>
            <person name="Jarju S."/>
            <person name="Secka A."/>
            <person name="Antonio M."/>
            <person name="Oren A."/>
            <person name="Chaudhuri R.R."/>
            <person name="La Ragione R."/>
            <person name="Hildebrand F."/>
            <person name="Pallen M.J."/>
        </authorList>
    </citation>
    <scope>NUCLEOTIDE SEQUENCE</scope>
    <source>
        <strain evidence="2">ChiHjej12B11-7776</strain>
    </source>
</reference>
<sequence>MKTLIRLLRQQNCEFRINTRRTHSHEVYFVHEKAETVRSTSVTARSVTVYVDHDGFKGDYTFRVYPSDSEETLREKIQNAILRARLIRNEHYTLPAKAKQSVTAESNLASMPMNAVAQKVAQACFDADKGEGGSINALEVFVYCEEVAVVNSNGLEKSQRKYRVMVEAIPTWNEKGESVELYEACNFTELDEKALTAEISRKLAEVRDRYHAQKPASPVNAPVVLFAPELAEVCKELSYSLNYSSVYGKVNLFNVGDDVQKRTSGDGITLTRCAQLKGSRHSAAFDADGSELVDTVIMQNGVAVACYGGNRFAQYLKQPCTGELPCIRLETGTLSQSQAEGIRRLECVSFSGLQTDLNNDYIGGEVRLAYLVEGEKRTPLTGISISGKLSAVLPTIRLSQQQRTYENYCGPAFALLDNVTVF</sequence>
<feature type="domain" description="Metalloprotease TldD/E C-terminal" evidence="1">
    <location>
        <begin position="224"/>
        <end position="421"/>
    </location>
</feature>
<comment type="caution">
    <text evidence="2">The sequence shown here is derived from an EMBL/GenBank/DDBJ whole genome shotgun (WGS) entry which is preliminary data.</text>
</comment>
<dbReference type="Gene3D" id="3.30.2290.10">
    <property type="entry name" value="PmbA/TldD superfamily"/>
    <property type="match status" value="1"/>
</dbReference>